<evidence type="ECO:0000313" key="2">
    <source>
        <dbReference type="EMBL" id="PZF72847.1"/>
    </source>
</evidence>
<dbReference type="Gene3D" id="3.40.30.10">
    <property type="entry name" value="Glutaredoxin"/>
    <property type="match status" value="1"/>
</dbReference>
<evidence type="ECO:0000313" key="3">
    <source>
        <dbReference type="Proteomes" id="UP000248745"/>
    </source>
</evidence>
<dbReference type="InterPro" id="IPR036249">
    <property type="entry name" value="Thioredoxin-like_sf"/>
</dbReference>
<evidence type="ECO:0008006" key="4">
    <source>
        <dbReference type="Google" id="ProtNLM"/>
    </source>
</evidence>
<feature type="chain" id="PRO_5016147505" description="Thioredoxin" evidence="1">
    <location>
        <begin position="19"/>
        <end position="179"/>
    </location>
</feature>
<dbReference type="SUPFAM" id="SSF52833">
    <property type="entry name" value="Thioredoxin-like"/>
    <property type="match status" value="1"/>
</dbReference>
<gene>
    <name evidence="2" type="ORF">DN068_10560</name>
</gene>
<sequence>MKKMLLALALLISVNTFAQSDYDVSKDKENGAVVYKGQITFADLAKEPSFDWVKRGADAYTPDSVAIKYLKKNLPNYEIVVLMGTWCDDSHIMIPKLYKVLQVTGYPMNLYSMYGVDRAKTAKYVEHKLYKLDKVPTVIVYRNHMEIGRIVELTKKSVEKDLVNIIQPDIEKQEAASGK</sequence>
<feature type="signal peptide" evidence="1">
    <location>
        <begin position="1"/>
        <end position="18"/>
    </location>
</feature>
<organism evidence="2 3">
    <name type="scientific">Taibaiella soli</name>
    <dbReference type="NCBI Taxonomy" id="1649169"/>
    <lineage>
        <taxon>Bacteria</taxon>
        <taxon>Pseudomonadati</taxon>
        <taxon>Bacteroidota</taxon>
        <taxon>Chitinophagia</taxon>
        <taxon>Chitinophagales</taxon>
        <taxon>Chitinophagaceae</taxon>
        <taxon>Taibaiella</taxon>
    </lineage>
</organism>
<proteinExistence type="predicted"/>
<keyword evidence="3" id="KW-1185">Reference proteome</keyword>
<protein>
    <recommendedName>
        <fullName evidence="4">Thioredoxin</fullName>
    </recommendedName>
</protein>
<dbReference type="EMBL" id="QKTW01000016">
    <property type="protein sequence ID" value="PZF72847.1"/>
    <property type="molecule type" value="Genomic_DNA"/>
</dbReference>
<dbReference type="RefSeq" id="WP_110998881.1">
    <property type="nucleotide sequence ID" value="NZ_QKTW01000016.1"/>
</dbReference>
<name>A0A2W2BAB9_9BACT</name>
<dbReference type="OrthoDB" id="6398367at2"/>
<dbReference type="Proteomes" id="UP000248745">
    <property type="component" value="Unassembled WGS sequence"/>
</dbReference>
<dbReference type="AlphaFoldDB" id="A0A2W2BAB9"/>
<reference evidence="2 3" key="1">
    <citation type="submission" date="2018-06" db="EMBL/GenBank/DDBJ databases">
        <title>Mucibacter soli gen. nov., sp. nov., a new member of the family Chitinophagaceae producing mucin.</title>
        <authorList>
            <person name="Kim M.-K."/>
            <person name="Park S."/>
            <person name="Kim T.-S."/>
            <person name="Joung Y."/>
            <person name="Han J.-H."/>
            <person name="Kim S.B."/>
        </authorList>
    </citation>
    <scope>NUCLEOTIDE SEQUENCE [LARGE SCALE GENOMIC DNA]</scope>
    <source>
        <strain evidence="2 3">R1-15</strain>
    </source>
</reference>
<comment type="caution">
    <text evidence="2">The sequence shown here is derived from an EMBL/GenBank/DDBJ whole genome shotgun (WGS) entry which is preliminary data.</text>
</comment>
<evidence type="ECO:0000256" key="1">
    <source>
        <dbReference type="SAM" id="SignalP"/>
    </source>
</evidence>
<accession>A0A2W2BAB9</accession>
<keyword evidence="1" id="KW-0732">Signal</keyword>